<reference evidence="1" key="1">
    <citation type="submission" date="2014-05" db="EMBL/GenBank/DDBJ databases">
        <title>The transcriptome of the halophilic microalga Tetraselmis sp. GSL018 isolated from the Great Salt Lake, Utah.</title>
        <authorList>
            <person name="Jinkerson R.E."/>
            <person name="D'Adamo S."/>
            <person name="Posewitz M.C."/>
        </authorList>
    </citation>
    <scope>NUCLEOTIDE SEQUENCE</scope>
    <source>
        <strain evidence="1">GSL018</strain>
    </source>
</reference>
<protein>
    <submittedName>
        <fullName evidence="1">Uncharacterized protein</fullName>
    </submittedName>
</protein>
<proteinExistence type="predicted"/>
<name>A0A061RZP0_9CHLO</name>
<feature type="non-terminal residue" evidence="1">
    <location>
        <position position="68"/>
    </location>
</feature>
<feature type="non-terminal residue" evidence="1">
    <location>
        <position position="1"/>
    </location>
</feature>
<organism evidence="1">
    <name type="scientific">Tetraselmis sp. GSL018</name>
    <dbReference type="NCBI Taxonomy" id="582737"/>
    <lineage>
        <taxon>Eukaryota</taxon>
        <taxon>Viridiplantae</taxon>
        <taxon>Chlorophyta</taxon>
        <taxon>core chlorophytes</taxon>
        <taxon>Chlorodendrophyceae</taxon>
        <taxon>Chlorodendrales</taxon>
        <taxon>Chlorodendraceae</taxon>
        <taxon>Tetraselmis</taxon>
    </lineage>
</organism>
<dbReference type="EMBL" id="GBEZ01009575">
    <property type="protein sequence ID" value="JAC76021.1"/>
    <property type="molecule type" value="Transcribed_RNA"/>
</dbReference>
<sequence length="68" mass="7785">PKAVGYRADGAGQSKKILLPRRGHPRFRYGWCSTMEADGGPTWLCHLDCWAKAIPNQHHQVFQKHHHV</sequence>
<dbReference type="AlphaFoldDB" id="A0A061RZP0"/>
<evidence type="ECO:0000313" key="1">
    <source>
        <dbReference type="EMBL" id="JAC76021.1"/>
    </source>
</evidence>
<accession>A0A061RZP0</accession>
<gene>
    <name evidence="1" type="ORF">TSPGSL018_21405</name>
</gene>